<name>A0A8B8AVR2_CRAVI</name>
<dbReference type="Gene3D" id="2.170.300.10">
    <property type="entry name" value="Tie2 ligand-binding domain superfamily"/>
    <property type="match status" value="1"/>
</dbReference>
<dbReference type="GeneID" id="111104900"/>
<gene>
    <name evidence="3" type="primary">LOC111104900</name>
</gene>
<dbReference type="RefSeq" id="XP_022294778.1">
    <property type="nucleotide sequence ID" value="XM_022439070.1"/>
</dbReference>
<evidence type="ECO:0000313" key="3">
    <source>
        <dbReference type="RefSeq" id="XP_022294778.1"/>
    </source>
</evidence>
<dbReference type="OrthoDB" id="6194760at2759"/>
<dbReference type="GO" id="GO:0005044">
    <property type="term" value="F:scavenger receptor activity"/>
    <property type="evidence" value="ECO:0007669"/>
    <property type="project" value="InterPro"/>
</dbReference>
<evidence type="ECO:0000313" key="2">
    <source>
        <dbReference type="Proteomes" id="UP000694844"/>
    </source>
</evidence>
<organism evidence="2 3">
    <name type="scientific">Crassostrea virginica</name>
    <name type="common">Eastern oyster</name>
    <dbReference type="NCBI Taxonomy" id="6565"/>
    <lineage>
        <taxon>Eukaryota</taxon>
        <taxon>Metazoa</taxon>
        <taxon>Spiralia</taxon>
        <taxon>Lophotrochozoa</taxon>
        <taxon>Mollusca</taxon>
        <taxon>Bivalvia</taxon>
        <taxon>Autobranchia</taxon>
        <taxon>Pteriomorphia</taxon>
        <taxon>Ostreida</taxon>
        <taxon>Ostreoidea</taxon>
        <taxon>Ostreidae</taxon>
        <taxon>Crassostrea</taxon>
    </lineage>
</organism>
<evidence type="ECO:0000256" key="1">
    <source>
        <dbReference type="ARBA" id="ARBA00022536"/>
    </source>
</evidence>
<accession>A0A8B8AVR2</accession>
<reference evidence="3" key="1">
    <citation type="submission" date="2025-08" db="UniProtKB">
        <authorList>
            <consortium name="RefSeq"/>
        </authorList>
    </citation>
    <scope>IDENTIFICATION</scope>
    <source>
        <tissue evidence="3">Whole sample</tissue>
    </source>
</reference>
<dbReference type="KEGG" id="cvn:111104900"/>
<dbReference type="InterPro" id="IPR042635">
    <property type="entry name" value="MEGF10/SREC1/2-like"/>
</dbReference>
<dbReference type="Proteomes" id="UP000694844">
    <property type="component" value="Chromosome 7"/>
</dbReference>
<keyword evidence="1" id="KW-0245">EGF-like domain</keyword>
<keyword evidence="2" id="KW-1185">Reference proteome</keyword>
<dbReference type="AlphaFoldDB" id="A0A8B8AVR2"/>
<protein>
    <submittedName>
        <fullName evidence="3">Protein draper-like</fullName>
    </submittedName>
</protein>
<proteinExistence type="predicted"/>
<sequence>MSGYYGPNCSSKCRYPNYGLACQLSCNCSEDHCHYIMGCRKTGCPPGYYEINCSRSCRFPNYGIRCQQECVCSKELCHHITGCRAISTTDRSTEIVSTYKMETWNQDLHNQNCSSIKVEDRIFKRLQFLIIFSLMTVIMDIDLCEKQFSFEEQRMEEHDDDGSEDIKCLIEEIFGGNDDDDEEEEDNIYQHD</sequence>
<dbReference type="PANTHER" id="PTHR24043">
    <property type="entry name" value="SCAVENGER RECEPTOR CLASS F"/>
    <property type="match status" value="1"/>
</dbReference>